<dbReference type="RefSeq" id="XP_004346745.2">
    <property type="nucleotide sequence ID" value="XM_004346695.2"/>
</dbReference>
<feature type="compositionally biased region" description="Low complexity" evidence="4">
    <location>
        <begin position="161"/>
        <end position="182"/>
    </location>
</feature>
<protein>
    <submittedName>
        <fullName evidence="6">GTP binding protein 1</fullName>
    </submittedName>
</protein>
<dbReference type="InterPro" id="IPR050055">
    <property type="entry name" value="EF-Tu_GTPase"/>
</dbReference>
<dbReference type="SUPFAM" id="SSF50447">
    <property type="entry name" value="Translation proteins"/>
    <property type="match status" value="1"/>
</dbReference>
<dbReference type="Pfam" id="PF00009">
    <property type="entry name" value="GTP_EFTU"/>
    <property type="match status" value="1"/>
</dbReference>
<feature type="region of interest" description="Disordered" evidence="4">
    <location>
        <begin position="110"/>
        <end position="257"/>
    </location>
</feature>
<dbReference type="CDD" id="cd03708">
    <property type="entry name" value="GTPBP_III"/>
    <property type="match status" value="1"/>
</dbReference>
<dbReference type="Pfam" id="PF03144">
    <property type="entry name" value="GTP_EFTU_D2"/>
    <property type="match status" value="1"/>
</dbReference>
<evidence type="ECO:0000256" key="1">
    <source>
        <dbReference type="ARBA" id="ARBA00007249"/>
    </source>
</evidence>
<dbReference type="PANTHER" id="PTHR43721:SF9">
    <property type="entry name" value="GTP-BINDING PROTEIN 1"/>
    <property type="match status" value="1"/>
</dbReference>
<feature type="compositionally biased region" description="Acidic residues" evidence="4">
    <location>
        <begin position="32"/>
        <end position="44"/>
    </location>
</feature>
<feature type="region of interest" description="Disordered" evidence="4">
    <location>
        <begin position="1"/>
        <end position="82"/>
    </location>
</feature>
<dbReference type="CDD" id="cd04165">
    <property type="entry name" value="GTPBP1_like"/>
    <property type="match status" value="1"/>
</dbReference>
<name>A0A0D2VT64_CAPO3</name>
<dbReference type="CDD" id="cd03694">
    <property type="entry name" value="GTPBP_II"/>
    <property type="match status" value="1"/>
</dbReference>
<keyword evidence="7" id="KW-1185">Reference proteome</keyword>
<dbReference type="eggNOG" id="KOG0463">
    <property type="taxonomic scope" value="Eukaryota"/>
</dbReference>
<evidence type="ECO:0000313" key="7">
    <source>
        <dbReference type="Proteomes" id="UP000008743"/>
    </source>
</evidence>
<evidence type="ECO:0000259" key="5">
    <source>
        <dbReference type="PROSITE" id="PS51722"/>
    </source>
</evidence>
<dbReference type="GO" id="GO:0003924">
    <property type="term" value="F:GTPase activity"/>
    <property type="evidence" value="ECO:0007669"/>
    <property type="project" value="InterPro"/>
</dbReference>
<dbReference type="AlphaFoldDB" id="A0A0D2VT64"/>
<feature type="compositionally biased region" description="Basic and acidic residues" evidence="4">
    <location>
        <begin position="7"/>
        <end position="19"/>
    </location>
</feature>
<dbReference type="InterPro" id="IPR009001">
    <property type="entry name" value="Transl_elong_EF1A/Init_IF2_C"/>
</dbReference>
<feature type="compositionally biased region" description="Polar residues" evidence="4">
    <location>
        <begin position="55"/>
        <end position="64"/>
    </location>
</feature>
<feature type="compositionally biased region" description="Basic and acidic residues" evidence="4">
    <location>
        <begin position="240"/>
        <end position="255"/>
    </location>
</feature>
<dbReference type="InParanoid" id="A0A0D2VT64"/>
<feature type="compositionally biased region" description="Acidic residues" evidence="4">
    <location>
        <begin position="212"/>
        <end position="238"/>
    </location>
</feature>
<evidence type="ECO:0000256" key="3">
    <source>
        <dbReference type="ARBA" id="ARBA00023134"/>
    </source>
</evidence>
<dbReference type="Gene3D" id="2.40.30.10">
    <property type="entry name" value="Translation factors"/>
    <property type="match status" value="2"/>
</dbReference>
<dbReference type="GO" id="GO:0003746">
    <property type="term" value="F:translation elongation factor activity"/>
    <property type="evidence" value="ECO:0007669"/>
    <property type="project" value="TreeGrafter"/>
</dbReference>
<dbReference type="PhylomeDB" id="A0A0D2VT64"/>
<feature type="compositionally biased region" description="Low complexity" evidence="4">
    <location>
        <begin position="110"/>
        <end position="120"/>
    </location>
</feature>
<feature type="region of interest" description="Disordered" evidence="4">
    <location>
        <begin position="795"/>
        <end position="834"/>
    </location>
</feature>
<dbReference type="InterPro" id="IPR000795">
    <property type="entry name" value="T_Tr_GTP-bd_dom"/>
</dbReference>
<dbReference type="GO" id="GO:0005525">
    <property type="term" value="F:GTP binding"/>
    <property type="evidence" value="ECO:0007669"/>
    <property type="project" value="UniProtKB-KW"/>
</dbReference>
<dbReference type="SUPFAM" id="SSF50465">
    <property type="entry name" value="EF-Tu/eEF-1alpha/eIF2-gamma C-terminal domain"/>
    <property type="match status" value="1"/>
</dbReference>
<dbReference type="InterPro" id="IPR009000">
    <property type="entry name" value="Transl_B-barrel_sf"/>
</dbReference>
<evidence type="ECO:0000256" key="4">
    <source>
        <dbReference type="SAM" id="MobiDB-lite"/>
    </source>
</evidence>
<dbReference type="OrthoDB" id="248233at2759"/>
<gene>
    <name evidence="6" type="ORF">CAOG_005060</name>
</gene>
<dbReference type="InterPro" id="IPR027417">
    <property type="entry name" value="P-loop_NTPase"/>
</dbReference>
<dbReference type="PANTHER" id="PTHR43721">
    <property type="entry name" value="ELONGATION FACTOR TU-RELATED"/>
    <property type="match status" value="1"/>
</dbReference>
<keyword evidence="3" id="KW-0342">GTP-binding</keyword>
<feature type="domain" description="Tr-type G" evidence="5">
    <location>
        <begin position="362"/>
        <end position="596"/>
    </location>
</feature>
<dbReference type="STRING" id="595528.A0A0D2VT64"/>
<proteinExistence type="inferred from homology"/>
<dbReference type="InterPro" id="IPR035531">
    <property type="entry name" value="GTPBP1-like"/>
</dbReference>
<dbReference type="Proteomes" id="UP000008743">
    <property type="component" value="Unassembled WGS sequence"/>
</dbReference>
<organism evidence="6 7">
    <name type="scientific">Capsaspora owczarzaki (strain ATCC 30864)</name>
    <dbReference type="NCBI Taxonomy" id="595528"/>
    <lineage>
        <taxon>Eukaryota</taxon>
        <taxon>Filasterea</taxon>
        <taxon>Capsaspora</taxon>
    </lineage>
</organism>
<dbReference type="SUPFAM" id="SSF52540">
    <property type="entry name" value="P-loop containing nucleoside triphosphate hydrolases"/>
    <property type="match status" value="1"/>
</dbReference>
<sequence length="834" mass="90555">MSRLQHKKDYQKHSQRADEDNLNALDQQDAFAADDDHSDDDDGDKQERDHGNAADDTNASSNRALNAHRAHAQRVQKQQQLDQVASAMTNLTLSNFNPTNAVATATATATTASAGLNAGATTGGDADGAEERALEQQQQQQPSVTSKGKGPRVTATTTTAQQQQPKQKQPQKQKQQQKQQQRPKQELGASTSNNAAASSSSAAEKARRRQDDDEDDDAADKDDDHDDDEHTESDDNGDAIDLKDAAPRDKARQEVDTTDDATLLLDPKLQLVNPDAEDTAFLLRQLRARLQESQGETIYEVGVADGGSSGLTQEQLDQSVATLRQLAIECKADISLLREKQADAGTVAEYLVRRRMDDESDFIEVRVAVVGNVDAGKSTLLGVLTHGELDNGRGKSRLRLFRHKHEADTGRTSSISHNILGFDSQGRIVNAPDEHTGGLDWTLICERASKVLTFIDLAGHERYLKTTVFGLTGHVPDFAMLMVGANAGLIGMSKEHLGLALALNVPVIVVVTKIDMCPPNVLKETMNLLVKILKSPGCRKIPLVVANKDDVVVTATNFMSERVCPIFQISNVTGENLDLLKMFLNLISPRREFDPTLPAQFQIDETYSVPGVGTVISGTVMAGVIRSTDTLYLGPDTLGNFQPVQLKTIQRKRLPVRDVRAGQAASFALKKIKRSAIRKGMVLLAKDAHLKAYREFEAELLILHHPTTISTRYQAMVHCGSIRQTASILSMDRELLRTGDKARVRLRFLKHPEFVRIGARLVFREGRTKAVGTVTQAFEIESHPMSVASAIGSASVSASSASSPPGVVAPTTTTSSSSSSLAGSTTMTTTTTRS</sequence>
<feature type="compositionally biased region" description="Low complexity" evidence="4">
    <location>
        <begin position="189"/>
        <end position="203"/>
    </location>
</feature>
<dbReference type="InterPro" id="IPR004161">
    <property type="entry name" value="EFTu-like_2"/>
</dbReference>
<accession>A0A0D2VT64</accession>
<evidence type="ECO:0000313" key="6">
    <source>
        <dbReference type="EMBL" id="KJE94417.1"/>
    </source>
</evidence>
<reference evidence="7" key="1">
    <citation type="submission" date="2011-02" db="EMBL/GenBank/DDBJ databases">
        <title>The Genome Sequence of Capsaspora owczarzaki ATCC 30864.</title>
        <authorList>
            <person name="Russ C."/>
            <person name="Cuomo C."/>
            <person name="Burger G."/>
            <person name="Gray M.W."/>
            <person name="Holland P.W.H."/>
            <person name="King N."/>
            <person name="Lang F.B.F."/>
            <person name="Roger A.J."/>
            <person name="Ruiz-Trillo I."/>
            <person name="Young S.K."/>
            <person name="Zeng Q."/>
            <person name="Gargeya S."/>
            <person name="Alvarado L."/>
            <person name="Berlin A."/>
            <person name="Chapman S.B."/>
            <person name="Chen Z."/>
            <person name="Freedman E."/>
            <person name="Gellesch M."/>
            <person name="Goldberg J."/>
            <person name="Griggs A."/>
            <person name="Gujja S."/>
            <person name="Heilman E."/>
            <person name="Heiman D."/>
            <person name="Howarth C."/>
            <person name="Mehta T."/>
            <person name="Neiman D."/>
            <person name="Pearson M."/>
            <person name="Roberts A."/>
            <person name="Saif S."/>
            <person name="Shea T."/>
            <person name="Shenoy N."/>
            <person name="Sisk P."/>
            <person name="Stolte C."/>
            <person name="Sykes S."/>
            <person name="White J."/>
            <person name="Yandava C."/>
            <person name="Haas B."/>
            <person name="Nusbaum C."/>
            <person name="Birren B."/>
        </authorList>
    </citation>
    <scope>NUCLEOTIDE SEQUENCE</scope>
    <source>
        <strain evidence="7">ATCC 30864</strain>
    </source>
</reference>
<dbReference type="FunFam" id="2.40.30.10:FF:000014">
    <property type="entry name" value="Probable GTP-binding protein 1"/>
    <property type="match status" value="1"/>
</dbReference>
<evidence type="ECO:0000256" key="2">
    <source>
        <dbReference type="ARBA" id="ARBA00022741"/>
    </source>
</evidence>
<keyword evidence="2" id="KW-0547">Nucleotide-binding</keyword>
<dbReference type="Gene3D" id="3.40.50.300">
    <property type="entry name" value="P-loop containing nucleotide triphosphate hydrolases"/>
    <property type="match status" value="1"/>
</dbReference>
<dbReference type="EMBL" id="KE346367">
    <property type="protein sequence ID" value="KJE94417.1"/>
    <property type="molecule type" value="Genomic_DNA"/>
</dbReference>
<dbReference type="FunFam" id="3.40.50.300:FF:000091">
    <property type="entry name" value="Probable GTP-binding protein 1"/>
    <property type="match status" value="1"/>
</dbReference>
<dbReference type="PROSITE" id="PS51722">
    <property type="entry name" value="G_TR_2"/>
    <property type="match status" value="1"/>
</dbReference>
<dbReference type="FunFam" id="2.40.30.10:FF:000084">
    <property type="entry name" value="GTP-binding elongation factor Tu family"/>
    <property type="match status" value="1"/>
</dbReference>
<comment type="similarity">
    <text evidence="1">Belongs to the TRAFAC class translation factor GTPase superfamily. Classic translation factor GTPase family. EF-Tu/EF-1A subfamily.</text>
</comment>